<keyword evidence="14" id="KW-0378">Hydrolase</keyword>
<dbReference type="SUPFAM" id="SSF56529">
    <property type="entry name" value="FAH"/>
    <property type="match status" value="1"/>
</dbReference>
<comment type="similarity">
    <text evidence="7">Belongs to the FAH family.</text>
</comment>
<dbReference type="PANTHER" id="PTHR43069">
    <property type="entry name" value="FUMARYLACETOACETASE"/>
    <property type="match status" value="1"/>
</dbReference>
<evidence type="ECO:0000256" key="7">
    <source>
        <dbReference type="ARBA" id="ARBA00010211"/>
    </source>
</evidence>
<feature type="active site" description="Proton acceptor" evidence="24">
    <location>
        <position position="789"/>
    </location>
</feature>
<dbReference type="InterPro" id="IPR011234">
    <property type="entry name" value="Fumarylacetoacetase-like_C"/>
</dbReference>
<evidence type="ECO:0000256" key="12">
    <source>
        <dbReference type="ARBA" id="ARBA00022723"/>
    </source>
</evidence>
<dbReference type="InterPro" id="IPR001841">
    <property type="entry name" value="Znf_RING"/>
</dbReference>
<proteinExistence type="inferred from homology"/>
<feature type="transmembrane region" description="Helical" evidence="29">
    <location>
        <begin position="357"/>
        <end position="380"/>
    </location>
</feature>
<keyword evidence="18" id="KW-0828">Tyrosine catabolism</keyword>
<evidence type="ECO:0000313" key="32">
    <source>
        <dbReference type="EMBL" id="CAD7653323.1"/>
    </source>
</evidence>
<feature type="binding site" evidence="26">
    <location>
        <position position="890"/>
    </location>
    <ligand>
        <name>Mg(2+)</name>
        <dbReference type="ChEBI" id="CHEBI:18420"/>
    </ligand>
</feature>
<feature type="transmembrane region" description="Helical" evidence="29">
    <location>
        <begin position="264"/>
        <end position="287"/>
    </location>
</feature>
<keyword evidence="12 26" id="KW-0479">Metal-binding</keyword>
<dbReference type="Pfam" id="PF25563">
    <property type="entry name" value="TPR_SYVN1_N"/>
    <property type="match status" value="1"/>
</dbReference>
<evidence type="ECO:0000256" key="10">
    <source>
        <dbReference type="ARBA" id="ARBA00022679"/>
    </source>
</evidence>
<feature type="binding site" evidence="26">
    <location>
        <position position="890"/>
    </location>
    <ligand>
        <name>Ca(2+)</name>
        <dbReference type="ChEBI" id="CHEBI:29108"/>
    </ligand>
</feature>
<dbReference type="EMBL" id="CAJPVJ010006526">
    <property type="protein sequence ID" value="CAG2170510.1"/>
    <property type="molecule type" value="Genomic_DNA"/>
</dbReference>
<comment type="catalytic activity">
    <reaction evidence="1">
        <text>4-fumarylacetoacetate + H2O = acetoacetate + fumarate + H(+)</text>
        <dbReference type="Rhea" id="RHEA:10244"/>
        <dbReference type="ChEBI" id="CHEBI:13705"/>
        <dbReference type="ChEBI" id="CHEBI:15377"/>
        <dbReference type="ChEBI" id="CHEBI:15378"/>
        <dbReference type="ChEBI" id="CHEBI:18034"/>
        <dbReference type="ChEBI" id="CHEBI:29806"/>
        <dbReference type="EC" id="3.7.1.2"/>
    </reaction>
</comment>
<feature type="binding site" evidence="25">
    <location>
        <position position="897"/>
    </location>
    <ligand>
        <name>substrate</name>
    </ligand>
</feature>
<evidence type="ECO:0000256" key="4">
    <source>
        <dbReference type="ARBA" id="ARBA00004141"/>
    </source>
</evidence>
<feature type="transmembrane region" description="Helical" evidence="29">
    <location>
        <begin position="293"/>
        <end position="313"/>
    </location>
</feature>
<dbReference type="OrthoDB" id="3824970at2759"/>
<evidence type="ECO:0000256" key="28">
    <source>
        <dbReference type="SAM" id="MobiDB-lite"/>
    </source>
</evidence>
<keyword evidence="11 29" id="KW-0812">Transmembrane</keyword>
<comment type="subcellular location">
    <subcellularLocation>
        <location evidence="4">Membrane</location>
        <topology evidence="4">Multi-pass membrane protein</topology>
    </subcellularLocation>
</comment>
<dbReference type="Gene3D" id="1.10.8.10">
    <property type="entry name" value="DNA helicase RuvA subunit, C-terminal domain"/>
    <property type="match status" value="2"/>
</dbReference>
<dbReference type="AlphaFoldDB" id="A0A7R9M4G9"/>
<dbReference type="InterPro" id="IPR013083">
    <property type="entry name" value="Znf_RING/FYVE/PHD"/>
</dbReference>
<evidence type="ECO:0000256" key="16">
    <source>
        <dbReference type="ARBA" id="ARBA00022837"/>
    </source>
</evidence>
<evidence type="ECO:0000256" key="19">
    <source>
        <dbReference type="ARBA" id="ARBA00022989"/>
    </source>
</evidence>
<dbReference type="SMART" id="SM00546">
    <property type="entry name" value="CUE"/>
    <property type="match status" value="2"/>
</dbReference>
<feature type="transmembrane region" description="Helical" evidence="29">
    <location>
        <begin position="223"/>
        <end position="243"/>
    </location>
</feature>
<keyword evidence="19 29" id="KW-1133">Transmembrane helix</keyword>
<evidence type="ECO:0000256" key="24">
    <source>
        <dbReference type="PIRSR" id="PIRSR605959-1"/>
    </source>
</evidence>
<feature type="compositionally biased region" description="Low complexity" evidence="28">
    <location>
        <begin position="597"/>
        <end position="627"/>
    </location>
</feature>
<dbReference type="Pfam" id="PF02845">
    <property type="entry name" value="CUE"/>
    <property type="match status" value="2"/>
</dbReference>
<evidence type="ECO:0000256" key="17">
    <source>
        <dbReference type="ARBA" id="ARBA00022842"/>
    </source>
</evidence>
<evidence type="ECO:0000256" key="23">
    <source>
        <dbReference type="ARBA" id="ARBA00031740"/>
    </source>
</evidence>
<feature type="region of interest" description="Disordered" evidence="28">
    <location>
        <begin position="826"/>
        <end position="845"/>
    </location>
</feature>
<feature type="binding site" evidence="25">
    <location>
        <position position="1006"/>
    </location>
    <ligand>
        <name>substrate</name>
    </ligand>
</feature>
<feature type="transmembrane region" description="Helical" evidence="29">
    <location>
        <begin position="200"/>
        <end position="217"/>
    </location>
</feature>
<evidence type="ECO:0000256" key="6">
    <source>
        <dbReference type="ARBA" id="ARBA00004906"/>
    </source>
</evidence>
<organism evidence="32">
    <name type="scientific">Oppiella nova</name>
    <dbReference type="NCBI Taxonomy" id="334625"/>
    <lineage>
        <taxon>Eukaryota</taxon>
        <taxon>Metazoa</taxon>
        <taxon>Ecdysozoa</taxon>
        <taxon>Arthropoda</taxon>
        <taxon>Chelicerata</taxon>
        <taxon>Arachnida</taxon>
        <taxon>Acari</taxon>
        <taxon>Acariformes</taxon>
        <taxon>Sarcoptiformes</taxon>
        <taxon>Oribatida</taxon>
        <taxon>Brachypylina</taxon>
        <taxon>Oppioidea</taxon>
        <taxon>Oppiidae</taxon>
        <taxon>Oppiella</taxon>
    </lineage>
</organism>
<dbReference type="NCBIfam" id="TIGR01266">
    <property type="entry name" value="fum_ac_acetase"/>
    <property type="match status" value="1"/>
</dbReference>
<dbReference type="Gene3D" id="3.90.850.10">
    <property type="entry name" value="Fumarylacetoacetase-like, C-terminal domain"/>
    <property type="match status" value="1"/>
</dbReference>
<dbReference type="SUPFAM" id="SSF63433">
    <property type="entry name" value="Fumarylacetoacetate hydrolase, FAH, N-terminal domain"/>
    <property type="match status" value="1"/>
</dbReference>
<evidence type="ECO:0000256" key="9">
    <source>
        <dbReference type="ARBA" id="ARBA00014741"/>
    </source>
</evidence>
<feature type="region of interest" description="Disordered" evidence="28">
    <location>
        <begin position="459"/>
        <end position="478"/>
    </location>
</feature>
<keyword evidence="33" id="KW-1185">Reference proteome</keyword>
<dbReference type="SMART" id="SM00184">
    <property type="entry name" value="RING"/>
    <property type="match status" value="1"/>
</dbReference>
<feature type="non-terminal residue" evidence="32">
    <location>
        <position position="1074"/>
    </location>
</feature>
<dbReference type="Proteomes" id="UP000728032">
    <property type="component" value="Unassembled WGS sequence"/>
</dbReference>
<dbReference type="GO" id="GO:0043130">
    <property type="term" value="F:ubiquitin binding"/>
    <property type="evidence" value="ECO:0007669"/>
    <property type="project" value="InterPro"/>
</dbReference>
<feature type="binding site" evidence="26">
    <location>
        <position position="855"/>
    </location>
    <ligand>
        <name>Ca(2+)</name>
        <dbReference type="ChEBI" id="CHEBI:29108"/>
    </ligand>
</feature>
<evidence type="ECO:0000256" key="3">
    <source>
        <dbReference type="ARBA" id="ARBA00001946"/>
    </source>
</evidence>
<evidence type="ECO:0000256" key="2">
    <source>
        <dbReference type="ARBA" id="ARBA00001913"/>
    </source>
</evidence>
<dbReference type="InterPro" id="IPR003892">
    <property type="entry name" value="CUE"/>
</dbReference>
<feature type="binding site" evidence="26">
    <location>
        <position position="782"/>
    </location>
    <ligand>
        <name>Ca(2+)</name>
        <dbReference type="ChEBI" id="CHEBI:29108"/>
    </ligand>
</feature>
<dbReference type="Pfam" id="PF01557">
    <property type="entry name" value="FAA_hydrolase"/>
    <property type="match status" value="1"/>
</dbReference>
<dbReference type="InterPro" id="IPR036663">
    <property type="entry name" value="Fumarylacetoacetase_C_sf"/>
</dbReference>
<dbReference type="Gene3D" id="3.30.40.10">
    <property type="entry name" value="Zinc/RING finger domain, C3HC4 (zinc finger)"/>
    <property type="match status" value="2"/>
</dbReference>
<dbReference type="PROSITE" id="PS50089">
    <property type="entry name" value="ZF_RING_2"/>
    <property type="match status" value="1"/>
</dbReference>
<keyword evidence="20 29" id="KW-0472">Membrane</keyword>
<dbReference type="GO" id="GO:0006572">
    <property type="term" value="P:L-tyrosine catabolic process"/>
    <property type="evidence" value="ECO:0007669"/>
    <property type="project" value="UniProtKB-KW"/>
</dbReference>
<evidence type="ECO:0000256" key="1">
    <source>
        <dbReference type="ARBA" id="ARBA00000353"/>
    </source>
</evidence>
<evidence type="ECO:0000256" key="8">
    <source>
        <dbReference type="ARBA" id="ARBA00012094"/>
    </source>
</evidence>
<dbReference type="GO" id="GO:0006559">
    <property type="term" value="P:L-phenylalanine catabolic process"/>
    <property type="evidence" value="ECO:0007669"/>
    <property type="project" value="UniProtKB-KW"/>
</dbReference>
<evidence type="ECO:0000256" key="26">
    <source>
        <dbReference type="PIRSR" id="PIRSR605959-3"/>
    </source>
</evidence>
<feature type="region of interest" description="Disordered" evidence="28">
    <location>
        <begin position="595"/>
        <end position="676"/>
    </location>
</feature>
<evidence type="ECO:0000259" key="30">
    <source>
        <dbReference type="PROSITE" id="PS50089"/>
    </source>
</evidence>
<dbReference type="PANTHER" id="PTHR43069:SF2">
    <property type="entry name" value="FUMARYLACETOACETASE"/>
    <property type="match status" value="1"/>
</dbReference>
<feature type="domain" description="CUE" evidence="31">
    <location>
        <begin position="549"/>
        <end position="591"/>
    </location>
</feature>
<dbReference type="GO" id="GO:0004334">
    <property type="term" value="F:fumarylacetoacetase activity"/>
    <property type="evidence" value="ECO:0007669"/>
    <property type="project" value="UniProtKB-EC"/>
</dbReference>
<dbReference type="EMBL" id="OC921351">
    <property type="protein sequence ID" value="CAD7653323.1"/>
    <property type="molecule type" value="Genomic_DNA"/>
</dbReference>
<evidence type="ECO:0000256" key="18">
    <source>
        <dbReference type="ARBA" id="ARBA00022878"/>
    </source>
</evidence>
<feature type="binding site" evidence="25">
    <location>
        <position position="784"/>
    </location>
    <ligand>
        <name>substrate</name>
    </ligand>
</feature>
<evidence type="ECO:0000256" key="11">
    <source>
        <dbReference type="ARBA" id="ARBA00022692"/>
    </source>
</evidence>
<feature type="compositionally biased region" description="Basic and acidic residues" evidence="28">
    <location>
        <begin position="638"/>
        <end position="654"/>
    </location>
</feature>
<feature type="region of interest" description="Disordered" evidence="28">
    <location>
        <begin position="21"/>
        <end position="41"/>
    </location>
</feature>
<evidence type="ECO:0000259" key="31">
    <source>
        <dbReference type="PROSITE" id="PS51140"/>
    </source>
</evidence>
<evidence type="ECO:0000256" key="15">
    <source>
        <dbReference type="ARBA" id="ARBA00022833"/>
    </source>
</evidence>
<dbReference type="FunFam" id="3.30.40.10:FF:000149">
    <property type="entry name" value="E3 ubiquitin-protein ligase AMFR"/>
    <property type="match status" value="1"/>
</dbReference>
<keyword evidence="16 26" id="KW-0106">Calcium</keyword>
<accession>A0A7R9M4G9</accession>
<feature type="domain" description="CUE" evidence="31">
    <location>
        <begin position="111"/>
        <end position="153"/>
    </location>
</feature>
<sequence>HNSCLRSWLEQDTSCPTCRTSLKNRNEDEDESPDRITGERTARDNRVVGAGGRTNHFFHFDGSRYASWLPTVSVEVTRPHLITIGVAQTQTPQQDSNEPIVSARNALQSTHIENMSRQVLEFFPHIPIAIIADDLRITRSVELTVENILDARVAVPVQSTSSPPGERLYSETNRRVGKVIQKLVFGELRVSEQQHMKDRFWNFVFYKFIFIFGVMNVQYMDEVVLWCSWFSILGFLSLLAQLCKDRFEYLSFSPMTPKWTHFRLIVLLMAILTTSVSLFVVCVLVGIHAGINTFAFMTAECSLVAVRTLFVIVRYSIHLWDLNYEGVWENRASMAYYTELVFELSTLTIDFCHHLHMLFWGNIILSMASLVILMQLRYLFYEINRRIRKHKNYLQVVRLMESNFPMATSDELEKNSDDCAICWDRMESARKLPCGHLFHNSCLRSWLEQDTSCPTCRTSLKNRNEDEDESPDRITGERTARDNRVVGAGGRTNHFFHFDGSRYASWLPTVSVEVTRPHLITIGVAQTQTPQQDSNEPIVSARNALQSTHIENMSRQVLEFFPHIPIAIIVDDLRITRSVELTVENILDARVAVPVQSTSRTQSESTSTSSSSSSTTCSMSSSTSVNSNQNPLVFPSDPKGETGDQQRIHSSEHESSDEELSSSDSSKGAKAIIGHRFSKSSQERELMLSRRIARTRKPSLQALQPLETLRNLADNHFPIQNLPYGIFSTKNNAWSETRAKLIHLLGKDTSVLRDDHKLREKAFVLQRDASMHLPARIGDYTDFYSSIEHATNVGAMFRSVDNPLLPNWKYLPVAYHGRSSSVVVSGTPIRRPNGQTRPDDTQPPKFGASKAMDFELEMAFFIGGPSNALGEHIPIDKTEDRIFGVVLMNDWSARDIQRWEYVPLGPFLAKNLGTTISPWIVTMEALEPFKVANTAQNPKPFDYLYHSNPYNFNISLNVSIKPEGKAETTVCKSNYSHMYWTIKQQLAHHSITGCNIRAGDLLGTGTISGPTPDSFGSLLELSWNRTKAIPLKDGSTRTYLEDGDEVILSGYCQGNSYKVGFGSCAGKLLPALNL</sequence>
<feature type="binding site" evidence="26">
    <location>
        <position position="857"/>
    </location>
    <ligand>
        <name>Ca(2+)</name>
        <dbReference type="ChEBI" id="CHEBI:29108"/>
    </ligand>
</feature>
<keyword evidence="17 26" id="KW-0460">Magnesium</keyword>
<dbReference type="CDD" id="cd16455">
    <property type="entry name" value="RING-H2_AMFR"/>
    <property type="match status" value="1"/>
</dbReference>
<keyword evidence="13 27" id="KW-0863">Zinc-finger</keyword>
<evidence type="ECO:0000256" key="14">
    <source>
        <dbReference type="ARBA" id="ARBA00022801"/>
    </source>
</evidence>
<feature type="binding site" evidence="26">
    <location>
        <position position="910"/>
    </location>
    <ligand>
        <name>Mg(2+)</name>
        <dbReference type="ChEBI" id="CHEBI:18420"/>
    </ligand>
</feature>
<evidence type="ECO:0000256" key="20">
    <source>
        <dbReference type="ARBA" id="ARBA00023136"/>
    </source>
</evidence>
<comment type="cofactor">
    <cofactor evidence="3 26">
        <name>Mg(2+)</name>
        <dbReference type="ChEBI" id="CHEBI:18420"/>
    </cofactor>
</comment>
<keyword evidence="10" id="KW-0808">Transferase</keyword>
<reference evidence="32" key="1">
    <citation type="submission" date="2020-11" db="EMBL/GenBank/DDBJ databases">
        <authorList>
            <person name="Tran Van P."/>
        </authorList>
    </citation>
    <scope>NUCLEOTIDE SEQUENCE</scope>
</reference>
<comment type="pathway">
    <text evidence="6">Protein modification; protein ubiquitination.</text>
</comment>
<comment type="pathway">
    <text evidence="5">Amino-acid degradation; L-phenylalanine degradation; acetoacetate and fumarate from L-phenylalanine: step 6/6.</text>
</comment>
<feature type="binding site" evidence="25">
    <location>
        <position position="901"/>
    </location>
    <ligand>
        <name>substrate</name>
    </ligand>
</feature>
<feature type="binding site" evidence="25">
    <location>
        <position position="798"/>
    </location>
    <ligand>
        <name>substrate</name>
    </ligand>
</feature>
<dbReference type="InterPro" id="IPR036462">
    <property type="entry name" value="Fumarylacetoacetase_N_sf"/>
</dbReference>
<comment type="cofactor">
    <cofactor evidence="2 26">
        <name>Ca(2+)</name>
        <dbReference type="ChEBI" id="CHEBI:29108"/>
    </cofactor>
</comment>
<dbReference type="Gene3D" id="2.30.30.230">
    <property type="entry name" value="Fumarylacetoacetase, N-terminal domain"/>
    <property type="match status" value="2"/>
</dbReference>
<dbReference type="PROSITE" id="PS51140">
    <property type="entry name" value="CUE"/>
    <property type="match status" value="2"/>
</dbReference>
<dbReference type="GO" id="GO:1902000">
    <property type="term" value="P:homogentisate catabolic process"/>
    <property type="evidence" value="ECO:0007669"/>
    <property type="project" value="TreeGrafter"/>
</dbReference>
<dbReference type="Pfam" id="PF13639">
    <property type="entry name" value="zf-RING_2"/>
    <property type="match status" value="1"/>
</dbReference>
<gene>
    <name evidence="32" type="ORF">ONB1V03_LOCUS9980</name>
</gene>
<evidence type="ECO:0000256" key="5">
    <source>
        <dbReference type="ARBA" id="ARBA00004782"/>
    </source>
</evidence>
<evidence type="ECO:0000256" key="29">
    <source>
        <dbReference type="SAM" id="Phobius"/>
    </source>
</evidence>
<dbReference type="InterPro" id="IPR057992">
    <property type="entry name" value="TPR_SYVN1_N"/>
</dbReference>
<dbReference type="EC" id="3.7.1.2" evidence="8"/>
<keyword evidence="21" id="KW-0585">Phenylalanine catabolism</keyword>
<evidence type="ECO:0000256" key="22">
    <source>
        <dbReference type="ARBA" id="ARBA00030270"/>
    </source>
</evidence>
<dbReference type="GO" id="GO:0008270">
    <property type="term" value="F:zinc ion binding"/>
    <property type="evidence" value="ECO:0007669"/>
    <property type="project" value="UniProtKB-KW"/>
</dbReference>
<evidence type="ECO:0000256" key="27">
    <source>
        <dbReference type="PROSITE-ProRule" id="PRU00175"/>
    </source>
</evidence>
<evidence type="ECO:0000256" key="13">
    <source>
        <dbReference type="ARBA" id="ARBA00022771"/>
    </source>
</evidence>
<dbReference type="CDD" id="cd14421">
    <property type="entry name" value="CUE_AMFR"/>
    <property type="match status" value="2"/>
</dbReference>
<feature type="domain" description="RING-type" evidence="30">
    <location>
        <begin position="419"/>
        <end position="457"/>
    </location>
</feature>
<evidence type="ECO:0000256" key="25">
    <source>
        <dbReference type="PIRSR" id="PIRSR605959-2"/>
    </source>
</evidence>
<protein>
    <recommendedName>
        <fullName evidence="9">Fumarylacetoacetase</fullName>
        <ecNumber evidence="8">3.7.1.2</ecNumber>
    </recommendedName>
    <alternativeName>
        <fullName evidence="22">Beta-diketonase</fullName>
    </alternativeName>
    <alternativeName>
        <fullName evidence="23">Fumarylacetoacetate hydrolase</fullName>
    </alternativeName>
</protein>
<feature type="binding site" evidence="26">
    <location>
        <position position="914"/>
    </location>
    <ligand>
        <name>Mg(2+)</name>
        <dbReference type="ChEBI" id="CHEBI:18420"/>
    </ligand>
</feature>
<name>A0A7R9M4G9_9ACAR</name>
<keyword evidence="15" id="KW-0862">Zinc</keyword>
<dbReference type="FunFam" id="3.90.850.10:FF:000004">
    <property type="entry name" value="Fumarylacetoacetase"/>
    <property type="match status" value="1"/>
</dbReference>
<dbReference type="SUPFAM" id="SSF57850">
    <property type="entry name" value="RING/U-box"/>
    <property type="match status" value="2"/>
</dbReference>
<evidence type="ECO:0000256" key="21">
    <source>
        <dbReference type="ARBA" id="ARBA00023232"/>
    </source>
</evidence>
<dbReference type="InterPro" id="IPR005959">
    <property type="entry name" value="Fumarylacetoacetase"/>
</dbReference>
<evidence type="ECO:0000313" key="33">
    <source>
        <dbReference type="Proteomes" id="UP000728032"/>
    </source>
</evidence>